<name>A0ABD4XFT7_WEIPA</name>
<evidence type="ECO:0000256" key="6">
    <source>
        <dbReference type="ARBA" id="ARBA00022975"/>
    </source>
</evidence>
<comment type="similarity">
    <text evidence="2 7">Belongs to the metallo-dependent hydrolases superfamily. DHOase family. Class I DHOase subfamily.</text>
</comment>
<comment type="function">
    <text evidence="1 7">Catalyzes the reversible cyclization of carbamoyl aspartate to dihydroorotate.</text>
</comment>
<dbReference type="GO" id="GO:0044205">
    <property type="term" value="P:'de novo' UMP biosynthetic process"/>
    <property type="evidence" value="ECO:0007669"/>
    <property type="project" value="UniProtKB-UniRule"/>
</dbReference>
<feature type="binding site" evidence="7">
    <location>
        <position position="278"/>
    </location>
    <ligand>
        <name>substrate</name>
    </ligand>
</feature>
<comment type="pathway">
    <text evidence="7">Pyrimidine metabolism; UMP biosynthesis via de novo pathway; (S)-dihydroorotate from bicarbonate: step 3/3.</text>
</comment>
<dbReference type="Pfam" id="PF12890">
    <property type="entry name" value="DHOase"/>
    <property type="match status" value="1"/>
</dbReference>
<dbReference type="InterPro" id="IPR032466">
    <property type="entry name" value="Metal_Hydrolase"/>
</dbReference>
<dbReference type="RefSeq" id="WP_277361798.1">
    <property type="nucleotide sequence ID" value="NZ_JAANXN010000001.1"/>
</dbReference>
<comment type="catalytic activity">
    <reaction evidence="7">
        <text>(S)-dihydroorotate + H2O = N-carbamoyl-L-aspartate + H(+)</text>
        <dbReference type="Rhea" id="RHEA:24296"/>
        <dbReference type="ChEBI" id="CHEBI:15377"/>
        <dbReference type="ChEBI" id="CHEBI:15378"/>
        <dbReference type="ChEBI" id="CHEBI:30864"/>
        <dbReference type="ChEBI" id="CHEBI:32814"/>
        <dbReference type="EC" id="3.5.2.3"/>
    </reaction>
</comment>
<evidence type="ECO:0000256" key="2">
    <source>
        <dbReference type="ARBA" id="ARBA00010286"/>
    </source>
</evidence>
<dbReference type="GO" id="GO:0004151">
    <property type="term" value="F:dihydroorotase activity"/>
    <property type="evidence" value="ECO:0007669"/>
    <property type="project" value="UniProtKB-UniRule"/>
</dbReference>
<keyword evidence="3 7" id="KW-0479">Metal-binding</keyword>
<proteinExistence type="inferred from homology"/>
<evidence type="ECO:0000256" key="1">
    <source>
        <dbReference type="ARBA" id="ARBA00002368"/>
    </source>
</evidence>
<keyword evidence="5 7" id="KW-0862">Zinc</keyword>
<feature type="binding site" evidence="7">
    <location>
        <position position="179"/>
    </location>
    <ligand>
        <name>Zn(2+)</name>
        <dbReference type="ChEBI" id="CHEBI:29105"/>
        <label>2</label>
    </ligand>
</feature>
<dbReference type="PROSITE" id="PS00483">
    <property type="entry name" value="DIHYDROOROTASE_2"/>
    <property type="match status" value="1"/>
</dbReference>
<dbReference type="Gene3D" id="2.30.40.10">
    <property type="entry name" value="Urease, subunit C, domain 1"/>
    <property type="match status" value="1"/>
</dbReference>
<sequence length="425" mass="45465">MGQLLIKNARHLIHDNELKMQDVLIDDGKIVEIADKVTTPATRTIDAHGALLTPGLVDVHVHFREPGFAYKETVATGSLAAARGGFTTVLAMPNLNPVPATQAAFQQIKANNEANGRVHIYQYAAISEGLTAEDVSDMTALAADGAIAFTNDGKGVQTAATMLTAMQAAAKVNRPLVAHVEDESLVHGGVMNLGKRSRELGLPGIDPLAESSQLARDLVIAKATGVHYHVAHISTKESVNLVRFAKSQGVRVTAEVSPHHLLLDETHITGDNAYFKMNPPLRTPADRAAVIAGLLDGTIDMIATDHAPHSREEKQGSFIGAAFGITGIETSFQLMYTHFVKSGIANLEQLLNWMVVQPSRAFKLPGNHELTIGAPADMALFDIDHEHTVTADEFASKGVNTPFIGTTIYGQTLLTVVDGQIAYEA</sequence>
<dbReference type="PROSITE" id="PS00482">
    <property type="entry name" value="DIHYDROOROTASE_1"/>
    <property type="match status" value="1"/>
</dbReference>
<evidence type="ECO:0000313" key="10">
    <source>
        <dbReference type="Proteomes" id="UP001215461"/>
    </source>
</evidence>
<dbReference type="InterPro" id="IPR050138">
    <property type="entry name" value="DHOase/Allantoinase_Hydrolase"/>
</dbReference>
<dbReference type="NCBIfam" id="NF006837">
    <property type="entry name" value="PRK09357.1-2"/>
    <property type="match status" value="1"/>
</dbReference>
<feature type="binding site" evidence="7">
    <location>
        <position position="60"/>
    </location>
    <ligand>
        <name>Zn(2+)</name>
        <dbReference type="ChEBI" id="CHEBI:29105"/>
        <label>1</label>
    </ligand>
</feature>
<evidence type="ECO:0000313" key="9">
    <source>
        <dbReference type="EMBL" id="MDF8370080.1"/>
    </source>
</evidence>
<feature type="binding site" evidence="7">
    <location>
        <position position="305"/>
    </location>
    <ligand>
        <name>Zn(2+)</name>
        <dbReference type="ChEBI" id="CHEBI:29105"/>
        <label>1</label>
    </ligand>
</feature>
<dbReference type="InterPro" id="IPR024403">
    <property type="entry name" value="DHOase_cat"/>
</dbReference>
<evidence type="ECO:0000256" key="4">
    <source>
        <dbReference type="ARBA" id="ARBA00022801"/>
    </source>
</evidence>
<dbReference type="PANTHER" id="PTHR43668">
    <property type="entry name" value="ALLANTOINASE"/>
    <property type="match status" value="1"/>
</dbReference>
<dbReference type="Proteomes" id="UP001215461">
    <property type="component" value="Unassembled WGS sequence"/>
</dbReference>
<protein>
    <recommendedName>
        <fullName evidence="7">Dihydroorotase</fullName>
        <shortName evidence="7">DHOase</shortName>
        <ecNumber evidence="7">3.5.2.3</ecNumber>
    </recommendedName>
</protein>
<dbReference type="PANTHER" id="PTHR43668:SF2">
    <property type="entry name" value="ALLANTOINASE"/>
    <property type="match status" value="1"/>
</dbReference>
<dbReference type="Gene3D" id="3.20.20.140">
    <property type="entry name" value="Metal-dependent hydrolases"/>
    <property type="match status" value="1"/>
</dbReference>
<keyword evidence="6 7" id="KW-0665">Pyrimidine biosynthesis</keyword>
<comment type="caution">
    <text evidence="9">The sequence shown here is derived from an EMBL/GenBank/DDBJ whole genome shotgun (WGS) entry which is preliminary data.</text>
</comment>
<dbReference type="AlphaFoldDB" id="A0ABD4XFT7"/>
<dbReference type="InterPro" id="IPR004722">
    <property type="entry name" value="DHOase"/>
</dbReference>
<feature type="binding site" evidence="7">
    <location>
        <position position="232"/>
    </location>
    <ligand>
        <name>Zn(2+)</name>
        <dbReference type="ChEBI" id="CHEBI:29105"/>
        <label>2</label>
    </ligand>
</feature>
<dbReference type="InterPro" id="IPR002195">
    <property type="entry name" value="Dihydroorotase_CS"/>
</dbReference>
<gene>
    <name evidence="7" type="primary">pyrC</name>
    <name evidence="9" type="ORF">G9403_00155</name>
</gene>
<comment type="cofactor">
    <cofactor evidence="7">
        <name>Zn(2+)</name>
        <dbReference type="ChEBI" id="CHEBI:29105"/>
    </cofactor>
    <text evidence="7">Binds 2 Zn(2+) ions per subunit.</text>
</comment>
<dbReference type="EC" id="3.5.2.3" evidence="7"/>
<feature type="binding site" evidence="7">
    <location>
        <position position="94"/>
    </location>
    <ligand>
        <name>substrate</name>
    </ligand>
</feature>
<accession>A0ABD4XFT7</accession>
<feature type="binding site" evidence="7">
    <location>
        <position position="152"/>
    </location>
    <ligand>
        <name>Zn(2+)</name>
        <dbReference type="ChEBI" id="CHEBI:29105"/>
        <label>2</label>
    </ligand>
</feature>
<dbReference type="InterPro" id="IPR011059">
    <property type="entry name" value="Metal-dep_hydrolase_composite"/>
</dbReference>
<dbReference type="EMBL" id="JAANXN010000001">
    <property type="protein sequence ID" value="MDF8370080.1"/>
    <property type="molecule type" value="Genomic_DNA"/>
</dbReference>
<dbReference type="SUPFAM" id="SSF51338">
    <property type="entry name" value="Composite domain of metallo-dependent hydrolases"/>
    <property type="match status" value="1"/>
</dbReference>
<dbReference type="GO" id="GO:0008270">
    <property type="term" value="F:zinc ion binding"/>
    <property type="evidence" value="ECO:0007669"/>
    <property type="project" value="UniProtKB-UniRule"/>
</dbReference>
<organism evidence="9 10">
    <name type="scientific">Weissella paramesenteroides</name>
    <name type="common">Leuconostoc paramesenteroides</name>
    <dbReference type="NCBI Taxonomy" id="1249"/>
    <lineage>
        <taxon>Bacteria</taxon>
        <taxon>Bacillati</taxon>
        <taxon>Bacillota</taxon>
        <taxon>Bacilli</taxon>
        <taxon>Lactobacillales</taxon>
        <taxon>Lactobacillaceae</taxon>
        <taxon>Weissella</taxon>
    </lineage>
</organism>
<dbReference type="HAMAP" id="MF_00220_B">
    <property type="entry name" value="PyrC_classI_B"/>
    <property type="match status" value="1"/>
</dbReference>
<feature type="binding site" evidence="7">
    <location>
        <begin position="323"/>
        <end position="324"/>
    </location>
    <ligand>
        <name>substrate</name>
    </ligand>
</feature>
<keyword evidence="4 7" id="KW-0378">Hydrolase</keyword>
<feature type="binding site" evidence="7">
    <location>
        <position position="152"/>
    </location>
    <ligand>
        <name>Zn(2+)</name>
        <dbReference type="ChEBI" id="CHEBI:29105"/>
        <label>1</label>
    </ligand>
</feature>
<dbReference type="CDD" id="cd01317">
    <property type="entry name" value="DHOase_IIa"/>
    <property type="match status" value="1"/>
</dbReference>
<feature type="binding site" evidence="7">
    <location>
        <position position="62"/>
    </location>
    <ligand>
        <name>Zn(2+)</name>
        <dbReference type="ChEBI" id="CHEBI:29105"/>
        <label>1</label>
    </ligand>
</feature>
<feature type="domain" description="Dihydroorotase catalytic" evidence="8">
    <location>
        <begin position="49"/>
        <end position="238"/>
    </location>
</feature>
<evidence type="ECO:0000259" key="8">
    <source>
        <dbReference type="Pfam" id="PF12890"/>
    </source>
</evidence>
<feature type="active site" evidence="7">
    <location>
        <position position="305"/>
    </location>
</feature>
<feature type="binding site" evidence="7">
    <location>
        <position position="309"/>
    </location>
    <ligand>
        <name>substrate</name>
    </ligand>
</feature>
<feature type="binding site" evidence="7">
    <location>
        <begin position="62"/>
        <end position="64"/>
    </location>
    <ligand>
        <name>substrate</name>
    </ligand>
</feature>
<dbReference type="SUPFAM" id="SSF51556">
    <property type="entry name" value="Metallo-dependent hydrolases"/>
    <property type="match status" value="1"/>
</dbReference>
<dbReference type="NCBIfam" id="TIGR00857">
    <property type="entry name" value="pyrC_multi"/>
    <property type="match status" value="1"/>
</dbReference>
<reference evidence="9 10" key="1">
    <citation type="submission" date="2020-03" db="EMBL/GenBank/DDBJ databases">
        <title>Comparative genomics of Weissella paramesenteroides.</title>
        <authorList>
            <person name="Kant R."/>
            <person name="Takala T."/>
            <person name="Saris P."/>
        </authorList>
    </citation>
    <scope>NUCLEOTIDE SEQUENCE [LARGE SCALE GENOMIC DNA]</scope>
    <source>
        <strain evidence="9 10">SJ27-4</strain>
    </source>
</reference>
<evidence type="ECO:0000256" key="7">
    <source>
        <dbReference type="HAMAP-Rule" id="MF_00220"/>
    </source>
</evidence>
<evidence type="ECO:0000256" key="3">
    <source>
        <dbReference type="ARBA" id="ARBA00022723"/>
    </source>
</evidence>
<evidence type="ECO:0000256" key="5">
    <source>
        <dbReference type="ARBA" id="ARBA00022833"/>
    </source>
</evidence>